<evidence type="ECO:0000313" key="2">
    <source>
        <dbReference type="EMBL" id="ORY14397.1"/>
    </source>
</evidence>
<feature type="region of interest" description="Disordered" evidence="1">
    <location>
        <begin position="170"/>
        <end position="206"/>
    </location>
</feature>
<proteinExistence type="predicted"/>
<dbReference type="EMBL" id="MCFA01000033">
    <property type="protein sequence ID" value="ORY14397.1"/>
    <property type="molecule type" value="Genomic_DNA"/>
</dbReference>
<keyword evidence="3" id="KW-1185">Reference proteome</keyword>
<dbReference type="AlphaFoldDB" id="A0A1Y1ZWF9"/>
<name>A0A1Y1ZWF9_9PLEO</name>
<evidence type="ECO:0000313" key="3">
    <source>
        <dbReference type="Proteomes" id="UP000193144"/>
    </source>
</evidence>
<protein>
    <submittedName>
        <fullName evidence="2">Uncharacterized protein</fullName>
    </submittedName>
</protein>
<comment type="caution">
    <text evidence="2">The sequence shown here is derived from an EMBL/GenBank/DDBJ whole genome shotgun (WGS) entry which is preliminary data.</text>
</comment>
<feature type="region of interest" description="Disordered" evidence="1">
    <location>
        <begin position="120"/>
        <end position="140"/>
    </location>
</feature>
<organism evidence="2 3">
    <name type="scientific">Clohesyomyces aquaticus</name>
    <dbReference type="NCBI Taxonomy" id="1231657"/>
    <lineage>
        <taxon>Eukaryota</taxon>
        <taxon>Fungi</taxon>
        <taxon>Dikarya</taxon>
        <taxon>Ascomycota</taxon>
        <taxon>Pezizomycotina</taxon>
        <taxon>Dothideomycetes</taxon>
        <taxon>Pleosporomycetidae</taxon>
        <taxon>Pleosporales</taxon>
        <taxon>Lindgomycetaceae</taxon>
        <taxon>Clohesyomyces</taxon>
    </lineage>
</organism>
<dbReference type="Proteomes" id="UP000193144">
    <property type="component" value="Unassembled WGS sequence"/>
</dbReference>
<evidence type="ECO:0000256" key="1">
    <source>
        <dbReference type="SAM" id="MobiDB-lite"/>
    </source>
</evidence>
<gene>
    <name evidence="2" type="ORF">BCR34DRAFT_585794</name>
</gene>
<accession>A0A1Y1ZWF9</accession>
<reference evidence="2 3" key="1">
    <citation type="submission" date="2016-07" db="EMBL/GenBank/DDBJ databases">
        <title>Pervasive Adenine N6-methylation of Active Genes in Fungi.</title>
        <authorList>
            <consortium name="DOE Joint Genome Institute"/>
            <person name="Mondo S.J."/>
            <person name="Dannebaum R.O."/>
            <person name="Kuo R.C."/>
            <person name="Labutti K."/>
            <person name="Haridas S."/>
            <person name="Kuo A."/>
            <person name="Salamov A."/>
            <person name="Ahrendt S.R."/>
            <person name="Lipzen A."/>
            <person name="Sullivan W."/>
            <person name="Andreopoulos W.B."/>
            <person name="Clum A."/>
            <person name="Lindquist E."/>
            <person name="Daum C."/>
            <person name="Ramamoorthy G.K."/>
            <person name="Gryganskyi A."/>
            <person name="Culley D."/>
            <person name="Magnuson J.K."/>
            <person name="James T.Y."/>
            <person name="O'Malley M.A."/>
            <person name="Stajich J.E."/>
            <person name="Spatafora J.W."/>
            <person name="Visel A."/>
            <person name="Grigoriev I.V."/>
        </authorList>
    </citation>
    <scope>NUCLEOTIDE SEQUENCE [LARGE SCALE GENOMIC DNA]</scope>
    <source>
        <strain evidence="2 3">CBS 115471</strain>
    </source>
</reference>
<dbReference type="STRING" id="1231657.A0A1Y1ZWF9"/>
<dbReference type="OrthoDB" id="5427833at2759"/>
<sequence>MRLSFPQASIMYALVANGVSSAASSVSLANFTPRIENLPAVCQAAYTRPIAGCTAGDFSGNNAKCSSACVQGLVDIQKLVTTNCGDVDVPETSIIGVFLLGTGIPILCPGVEVTTIAPSASKTEQVKTSAPAPATSTEEVASSTVSTAVSSSTFQTSVVSTSAAAAPTFATLQPPPASSRSSSTSSAKSTATAASQKSNSESGGGSPFDVVSTGAAASFSDQLSATVVVGIIVLLFAVL</sequence>
<feature type="compositionally biased region" description="Low complexity" evidence="1">
    <location>
        <begin position="170"/>
        <end position="200"/>
    </location>
</feature>